<evidence type="ECO:0000313" key="1">
    <source>
        <dbReference type="EMBL" id="CAG8685999.1"/>
    </source>
</evidence>
<feature type="non-terminal residue" evidence="1">
    <location>
        <position position="1"/>
    </location>
</feature>
<accession>A0A9N9HH18</accession>
<feature type="non-terminal residue" evidence="1">
    <location>
        <position position="60"/>
    </location>
</feature>
<evidence type="ECO:0000313" key="2">
    <source>
        <dbReference type="Proteomes" id="UP000789831"/>
    </source>
</evidence>
<sequence length="60" mass="6719">LTPQQQQTYSLNPNPNADAVFVPLSISSVLVGICDAFIRPFKESVFEDEENELEEVVFGF</sequence>
<comment type="caution">
    <text evidence="1">The sequence shown here is derived from an EMBL/GenBank/DDBJ whole genome shotgun (WGS) entry which is preliminary data.</text>
</comment>
<name>A0A9N9HH18_9GLOM</name>
<protein>
    <submittedName>
        <fullName evidence="1">8198_t:CDS:1</fullName>
    </submittedName>
</protein>
<reference evidence="1" key="1">
    <citation type="submission" date="2021-06" db="EMBL/GenBank/DDBJ databases">
        <authorList>
            <person name="Kallberg Y."/>
            <person name="Tangrot J."/>
            <person name="Rosling A."/>
        </authorList>
    </citation>
    <scope>NUCLEOTIDE SEQUENCE</scope>
    <source>
        <strain evidence="1">MT106</strain>
    </source>
</reference>
<proteinExistence type="predicted"/>
<dbReference type="EMBL" id="CAJVPL010012080">
    <property type="protein sequence ID" value="CAG8685999.1"/>
    <property type="molecule type" value="Genomic_DNA"/>
</dbReference>
<dbReference type="Proteomes" id="UP000789831">
    <property type="component" value="Unassembled WGS sequence"/>
</dbReference>
<organism evidence="1 2">
    <name type="scientific">Ambispora gerdemannii</name>
    <dbReference type="NCBI Taxonomy" id="144530"/>
    <lineage>
        <taxon>Eukaryota</taxon>
        <taxon>Fungi</taxon>
        <taxon>Fungi incertae sedis</taxon>
        <taxon>Mucoromycota</taxon>
        <taxon>Glomeromycotina</taxon>
        <taxon>Glomeromycetes</taxon>
        <taxon>Archaeosporales</taxon>
        <taxon>Ambisporaceae</taxon>
        <taxon>Ambispora</taxon>
    </lineage>
</organism>
<gene>
    <name evidence="1" type="ORF">AGERDE_LOCUS12880</name>
</gene>
<dbReference type="AlphaFoldDB" id="A0A9N9HH18"/>
<keyword evidence="2" id="KW-1185">Reference proteome</keyword>